<dbReference type="AlphaFoldDB" id="F5Z5N7"/>
<dbReference type="HOGENOM" id="CLU_3131572_0_0_6"/>
<keyword evidence="2" id="KW-1185">Reference proteome</keyword>
<dbReference type="EMBL" id="CP002339">
    <property type="protein sequence ID" value="AEF05042.1"/>
    <property type="molecule type" value="Genomic_DNA"/>
</dbReference>
<reference evidence="1 2" key="1">
    <citation type="journal article" date="2011" name="J. Bacteriol.">
        <title>Complete genome sequence of the polycyclic aromatic hydrocarbon-degrading bacterium Alteromonas sp. strain SN2.</title>
        <authorList>
            <person name="Jin H.M."/>
            <person name="Jeong H."/>
            <person name="Moon E.J."/>
            <person name="Math R.K."/>
            <person name="Lee K."/>
            <person name="Kim H.J."/>
            <person name="Jeon C.O."/>
            <person name="Oh T.K."/>
            <person name="Kim J.F."/>
        </authorList>
    </citation>
    <scope>NUCLEOTIDE SEQUENCE [LARGE SCALE GENOMIC DNA]</scope>
    <source>
        <strain evidence="2">JCM 17741 / KACC 18427 / KCTC 11700BP / SN2</strain>
    </source>
</reference>
<sequence length="49" mass="5769">MNTFNIPMTETEAQLLLRLLSGQDLNAQEKRELFDVENYLQDSLKELQQ</sequence>
<dbReference type="Proteomes" id="UP000000683">
    <property type="component" value="Chromosome"/>
</dbReference>
<protein>
    <submittedName>
        <fullName evidence="1">Uncharacterized protein</fullName>
    </submittedName>
</protein>
<proteinExistence type="predicted"/>
<accession>F5Z5N7</accession>
<dbReference type="RefSeq" id="WP_013785960.1">
    <property type="nucleotide sequence ID" value="NC_015554.1"/>
</dbReference>
<gene>
    <name evidence="1" type="ordered locus">ambt_17700</name>
</gene>
<organism evidence="1 2">
    <name type="scientific">Alteromonas naphthalenivorans</name>
    <dbReference type="NCBI Taxonomy" id="715451"/>
    <lineage>
        <taxon>Bacteria</taxon>
        <taxon>Pseudomonadati</taxon>
        <taxon>Pseudomonadota</taxon>
        <taxon>Gammaproteobacteria</taxon>
        <taxon>Alteromonadales</taxon>
        <taxon>Alteromonadaceae</taxon>
        <taxon>Alteromonas/Salinimonas group</taxon>
        <taxon>Alteromonas</taxon>
    </lineage>
</organism>
<name>F5Z5N7_ALTNA</name>
<dbReference type="KEGG" id="alt:ambt_17700"/>
<evidence type="ECO:0000313" key="1">
    <source>
        <dbReference type="EMBL" id="AEF05042.1"/>
    </source>
</evidence>
<evidence type="ECO:0000313" key="2">
    <source>
        <dbReference type="Proteomes" id="UP000000683"/>
    </source>
</evidence>